<feature type="domain" description="Cysteine-rich" evidence="2">
    <location>
        <begin position="146"/>
        <end position="235"/>
    </location>
</feature>
<dbReference type="RefSeq" id="WP_089759506.1">
    <property type="nucleotide sequence ID" value="NZ_FNGO01000008.1"/>
</dbReference>
<dbReference type="PANTHER" id="PTHR42947">
    <property type="entry name" value="COB--COM HETERODISULFIDE REDUCTASE SUBUNIT B 1"/>
    <property type="match status" value="1"/>
</dbReference>
<dbReference type="Pfam" id="PF02754">
    <property type="entry name" value="CCG"/>
    <property type="match status" value="2"/>
</dbReference>
<keyword evidence="1" id="KW-0560">Oxidoreductase</keyword>
<feature type="domain" description="Cysteine-rich" evidence="2">
    <location>
        <begin position="4"/>
        <end position="85"/>
    </location>
</feature>
<sequence>MKYSFYPGCTLKSKAQKLEKSALAAAEELGIELRELDEWQCCGGVYPLAGDELITKLAAVRGLVSARERGEKLVTLCTACHHVLKRVNHALAEDGEKRKTVNDYLELSQPYEGETEVIHYLELLAEEIGFSELENMIGSGLGGRKIAAHYGCMLLRPAEIMEFDDPENPEILEKFIEALGGQAVSLSRSNECCGGYHALQNEELTSEMSSEILRSAKNQGAEEIVTACPLCKYNFTQAMNEEDKNSLQAVYICEILEEALGITSRVSL</sequence>
<dbReference type="AlphaFoldDB" id="A0A1G9MCM2"/>
<dbReference type="STRING" id="321763.SAMN04488692_10820"/>
<name>A0A1G9MCM2_9FIRM</name>
<dbReference type="EMBL" id="FNGO01000008">
    <property type="protein sequence ID" value="SDL71741.1"/>
    <property type="molecule type" value="Genomic_DNA"/>
</dbReference>
<organism evidence="3 4">
    <name type="scientific">Halarsenatibacter silvermanii</name>
    <dbReference type="NCBI Taxonomy" id="321763"/>
    <lineage>
        <taxon>Bacteria</taxon>
        <taxon>Bacillati</taxon>
        <taxon>Bacillota</taxon>
        <taxon>Clostridia</taxon>
        <taxon>Halanaerobiales</taxon>
        <taxon>Halarsenatibacteraceae</taxon>
        <taxon>Halarsenatibacter</taxon>
    </lineage>
</organism>
<gene>
    <name evidence="3" type="ORF">SAMN04488692_10820</name>
</gene>
<dbReference type="Gene3D" id="1.20.1050.140">
    <property type="match status" value="1"/>
</dbReference>
<evidence type="ECO:0000256" key="1">
    <source>
        <dbReference type="ARBA" id="ARBA00023002"/>
    </source>
</evidence>
<dbReference type="InterPro" id="IPR004017">
    <property type="entry name" value="Cys_rich_dom"/>
</dbReference>
<dbReference type="InterPro" id="IPR051278">
    <property type="entry name" value="HdrB/HdrD_reductase"/>
</dbReference>
<dbReference type="Proteomes" id="UP000199476">
    <property type="component" value="Unassembled WGS sequence"/>
</dbReference>
<evidence type="ECO:0000313" key="3">
    <source>
        <dbReference type="EMBL" id="SDL71741.1"/>
    </source>
</evidence>
<protein>
    <submittedName>
        <fullName evidence="3">Heterodisulfide reductase subunit B</fullName>
    </submittedName>
</protein>
<keyword evidence="4" id="KW-1185">Reference proteome</keyword>
<accession>A0A1G9MCM2</accession>
<evidence type="ECO:0000259" key="2">
    <source>
        <dbReference type="Pfam" id="PF02754"/>
    </source>
</evidence>
<dbReference type="GO" id="GO:0016491">
    <property type="term" value="F:oxidoreductase activity"/>
    <property type="evidence" value="ECO:0007669"/>
    <property type="project" value="UniProtKB-KW"/>
</dbReference>
<dbReference type="OrthoDB" id="9777685at2"/>
<dbReference type="PANTHER" id="PTHR42947:SF1">
    <property type="entry name" value="COB--COM HETERODISULFIDE REDUCTASE SUBUNIT B 1"/>
    <property type="match status" value="1"/>
</dbReference>
<proteinExistence type="predicted"/>
<evidence type="ECO:0000313" key="4">
    <source>
        <dbReference type="Proteomes" id="UP000199476"/>
    </source>
</evidence>
<reference evidence="3 4" key="1">
    <citation type="submission" date="2016-10" db="EMBL/GenBank/DDBJ databases">
        <authorList>
            <person name="de Groot N.N."/>
        </authorList>
    </citation>
    <scope>NUCLEOTIDE SEQUENCE [LARGE SCALE GENOMIC DNA]</scope>
    <source>
        <strain evidence="3 4">SLAS-1</strain>
    </source>
</reference>